<keyword evidence="6" id="KW-1185">Reference proteome</keyword>
<evidence type="ECO:0000256" key="1">
    <source>
        <dbReference type="SAM" id="MobiDB-lite"/>
    </source>
</evidence>
<dbReference type="InterPro" id="IPR027383">
    <property type="entry name" value="Znf_put"/>
</dbReference>
<evidence type="ECO:0000313" key="6">
    <source>
        <dbReference type="Proteomes" id="UP000465361"/>
    </source>
</evidence>
<evidence type="ECO:0000259" key="4">
    <source>
        <dbReference type="Pfam" id="PF13490"/>
    </source>
</evidence>
<evidence type="ECO:0000256" key="2">
    <source>
        <dbReference type="SAM" id="Phobius"/>
    </source>
</evidence>
<comment type="caution">
    <text evidence="5">The sequence shown here is derived from an EMBL/GenBank/DDBJ whole genome shotgun (WGS) entry which is preliminary data.</text>
</comment>
<evidence type="ECO:0000313" key="5">
    <source>
        <dbReference type="EMBL" id="GFG76092.1"/>
    </source>
</evidence>
<feature type="transmembrane region" description="Helical" evidence="2">
    <location>
        <begin position="127"/>
        <end position="144"/>
    </location>
</feature>
<feature type="transmembrane region" description="Helical" evidence="2">
    <location>
        <begin position="151"/>
        <end position="168"/>
    </location>
</feature>
<keyword evidence="2" id="KW-0812">Transmembrane</keyword>
<organism evidence="5 6">
    <name type="scientific">Mycobacterium botniense</name>
    <dbReference type="NCBI Taxonomy" id="84962"/>
    <lineage>
        <taxon>Bacteria</taxon>
        <taxon>Bacillati</taxon>
        <taxon>Actinomycetota</taxon>
        <taxon>Actinomycetes</taxon>
        <taxon>Mycobacteriales</taxon>
        <taxon>Mycobacteriaceae</taxon>
        <taxon>Mycobacterium</taxon>
    </lineage>
</organism>
<feature type="transmembrane region" description="Helical" evidence="2">
    <location>
        <begin position="82"/>
        <end position="101"/>
    </location>
</feature>
<name>A0A7I9Y1Z0_9MYCO</name>
<dbReference type="Pfam" id="PF10039">
    <property type="entry name" value="DUF2275"/>
    <property type="match status" value="1"/>
</dbReference>
<accession>A0A7I9Y1Z0</accession>
<sequence>MDCDVAREALSARLDGEREPVPPARVDEHLASCPHCRAWFADVRDQSLVLRRMTGRPKLAPAVPDTSLPRRAERAMTWRLRYWARAALAFAGLVHIMLAIAQSAGVDFGMVAGRHGTMTGAHLLNESTAWSFAVGAGMLVAAAWPRAAPGLSCVLAVFAVVLVGYVISDDLSGQVTTVRVLSHLPVWAATVLAFLVWFFDSPDRVPGRARADEEGGITLPDRAARGRRRGHLRPTDDSAA</sequence>
<keyword evidence="2" id="KW-1133">Transmembrane helix</keyword>
<protein>
    <recommendedName>
        <fullName evidence="7">Zinc-finger domain-containing protein</fullName>
    </recommendedName>
</protein>
<feature type="domain" description="Putative zinc-finger" evidence="4">
    <location>
        <begin position="3"/>
        <end position="37"/>
    </location>
</feature>
<dbReference type="InterPro" id="IPR018734">
    <property type="entry name" value="DUF2275"/>
</dbReference>
<evidence type="ECO:0000259" key="3">
    <source>
        <dbReference type="Pfam" id="PF10039"/>
    </source>
</evidence>
<dbReference type="EMBL" id="BLKW01000004">
    <property type="protein sequence ID" value="GFG76092.1"/>
    <property type="molecule type" value="Genomic_DNA"/>
</dbReference>
<feature type="domain" description="DUF2275" evidence="3">
    <location>
        <begin position="75"/>
        <end position="187"/>
    </location>
</feature>
<feature type="transmembrane region" description="Helical" evidence="2">
    <location>
        <begin position="180"/>
        <end position="199"/>
    </location>
</feature>
<dbReference type="AlphaFoldDB" id="A0A7I9Y1Z0"/>
<dbReference type="Proteomes" id="UP000465361">
    <property type="component" value="Unassembled WGS sequence"/>
</dbReference>
<keyword evidence="2" id="KW-0472">Membrane</keyword>
<gene>
    <name evidence="5" type="ORF">MBOT_34570</name>
</gene>
<dbReference type="Pfam" id="PF13490">
    <property type="entry name" value="zf-HC2"/>
    <property type="match status" value="1"/>
</dbReference>
<proteinExistence type="predicted"/>
<dbReference type="RefSeq" id="WP_163759176.1">
    <property type="nucleotide sequence ID" value="NZ_BLKW01000004.1"/>
</dbReference>
<reference evidence="5 6" key="1">
    <citation type="journal article" date="2019" name="Emerg. Microbes Infect.">
        <title>Comprehensive subspecies identification of 175 nontuberculous mycobacteria species based on 7547 genomic profiles.</title>
        <authorList>
            <person name="Matsumoto Y."/>
            <person name="Kinjo T."/>
            <person name="Motooka D."/>
            <person name="Nabeya D."/>
            <person name="Jung N."/>
            <person name="Uechi K."/>
            <person name="Horii T."/>
            <person name="Iida T."/>
            <person name="Fujita J."/>
            <person name="Nakamura S."/>
        </authorList>
    </citation>
    <scope>NUCLEOTIDE SEQUENCE [LARGE SCALE GENOMIC DNA]</scope>
    <source>
        <strain evidence="5 6">JCM 17322</strain>
    </source>
</reference>
<feature type="region of interest" description="Disordered" evidence="1">
    <location>
        <begin position="207"/>
        <end position="240"/>
    </location>
</feature>
<evidence type="ECO:0008006" key="7">
    <source>
        <dbReference type="Google" id="ProtNLM"/>
    </source>
</evidence>